<protein>
    <submittedName>
        <fullName evidence="1">Uncharacterized protein</fullName>
    </submittedName>
</protein>
<evidence type="ECO:0000313" key="1">
    <source>
        <dbReference type="EMBL" id="CAB4151700.1"/>
    </source>
</evidence>
<accession>A0A6J5N303</accession>
<reference evidence="1" key="1">
    <citation type="submission" date="2020-04" db="EMBL/GenBank/DDBJ databases">
        <authorList>
            <person name="Chiriac C."/>
            <person name="Salcher M."/>
            <person name="Ghai R."/>
            <person name="Kavagutti S V."/>
        </authorList>
    </citation>
    <scope>NUCLEOTIDE SEQUENCE</scope>
</reference>
<dbReference type="EMBL" id="LR796564">
    <property type="protein sequence ID" value="CAB4151700.1"/>
    <property type="molecule type" value="Genomic_DNA"/>
</dbReference>
<name>A0A6J5N303_9CAUD</name>
<sequence>MEGFQIEIEVSLRDCRRFSDFIKDREIAKGFNLEMIQTSSNVWLLSSDEYVPDYEVQEIINELEEICEGFEVEFIPEY</sequence>
<organism evidence="1">
    <name type="scientific">uncultured Caudovirales phage</name>
    <dbReference type="NCBI Taxonomy" id="2100421"/>
    <lineage>
        <taxon>Viruses</taxon>
        <taxon>Duplodnaviria</taxon>
        <taxon>Heunggongvirae</taxon>
        <taxon>Uroviricota</taxon>
        <taxon>Caudoviricetes</taxon>
        <taxon>Peduoviridae</taxon>
        <taxon>Maltschvirus</taxon>
        <taxon>Maltschvirus maltsch</taxon>
    </lineage>
</organism>
<proteinExistence type="predicted"/>
<gene>
    <name evidence="1" type="ORF">UFOVP597_30</name>
</gene>